<evidence type="ECO:0000256" key="2">
    <source>
        <dbReference type="ARBA" id="ARBA00022801"/>
    </source>
</evidence>
<dbReference type="Proteomes" id="UP000051621">
    <property type="component" value="Unassembled WGS sequence"/>
</dbReference>
<evidence type="ECO:0000313" key="8">
    <source>
        <dbReference type="Proteomes" id="UP000051621"/>
    </source>
</evidence>
<dbReference type="GO" id="GO:0000725">
    <property type="term" value="P:recombinational repair"/>
    <property type="evidence" value="ECO:0007669"/>
    <property type="project" value="TreeGrafter"/>
</dbReference>
<evidence type="ECO:0000259" key="6">
    <source>
        <dbReference type="PROSITE" id="PS51198"/>
    </source>
</evidence>
<dbReference type="InterPro" id="IPR000212">
    <property type="entry name" value="DNA_helicase_UvrD/REP"/>
</dbReference>
<keyword evidence="1 5" id="KW-0547">Nucleotide-binding</keyword>
<name>A0A0R1M1B4_9LACO</name>
<protein>
    <submittedName>
        <fullName evidence="7">ATP-dependent DNA helicase</fullName>
    </submittedName>
</protein>
<evidence type="ECO:0000256" key="1">
    <source>
        <dbReference type="ARBA" id="ARBA00022741"/>
    </source>
</evidence>
<dbReference type="InterPro" id="IPR027785">
    <property type="entry name" value="UvrD-like_helicase_C"/>
</dbReference>
<dbReference type="GO" id="GO:0005524">
    <property type="term" value="F:ATP binding"/>
    <property type="evidence" value="ECO:0007669"/>
    <property type="project" value="UniProtKB-UniRule"/>
</dbReference>
<dbReference type="InterPro" id="IPR027417">
    <property type="entry name" value="P-loop_NTPase"/>
</dbReference>
<dbReference type="EMBL" id="AZEF01000020">
    <property type="protein sequence ID" value="KRL01791.1"/>
    <property type="molecule type" value="Genomic_DNA"/>
</dbReference>
<dbReference type="GO" id="GO:0005829">
    <property type="term" value="C:cytosol"/>
    <property type="evidence" value="ECO:0007669"/>
    <property type="project" value="TreeGrafter"/>
</dbReference>
<accession>A0A0R1M1B4</accession>
<dbReference type="InterPro" id="IPR048228">
    <property type="entry name" value="HelD_bacillota"/>
</dbReference>
<dbReference type="Pfam" id="PF13538">
    <property type="entry name" value="UvrD_C_2"/>
    <property type="match status" value="1"/>
</dbReference>
<sequence>MLVLLFMKRIIGGLSMDKERLKEQHRVNNVVAKIKHNLLKKEEEYTKAHQETSSVEKNYVQNAKINTFEIDDRIETNAEVQQQKQLVAKNVETEKILKQQVQTLKDLKKSPYFGRVDILDEGEHTPEKLYIGISSFVDEDQHFLIYDWRAPISSIYYNGTLGKVSYNAPIGSQETELLKKRQFLIQDAQIKNMFDTNETVGDNILQEILGSASDEYMKNIVATIQQEQNTIIRDTHSDMLLVQGVAGSGKTSAILQRIAFLLYHSRSDLNADQIILFSPNLLFSHYISEVLPSLGERNMRQVTLAEFFSQRFEGLKVETLFDSYENNLVTSNSSSTTRRLKESANFMVSVTDYVHQLAAIDLQFTDIMLVDRIMFSKEMIREIYASLPQAMSSSQLFFETKNILIKKLKVLINEETQQKWVSEQIDTLSDEEYLSLASDYKHTRFTEIADEEHYLALKLVKEKFQPVYDAIYNNYFLDIYRQYSLFLKEKRNGSETSFNNRLELHRLALSDCAPLLYLRDLLTGSGQNHRIQHLFIDEIQDYSLAQLVYLKFAFPKAKLTLLGDSEQALFAALQEPQEFLRNLEKALNVNRARVIQLNKSYRSTSNITNFIKALLPDGSKIHAFTRPGKKPKILLAQNEADALAKINLQLSQLLAVHGTVALITNSLEESKLLYRKLHSPLSATLITNTTRALPQGILILPVYLAKGLEFDAVVAYNISAVTYPNEQTLGKLYTICSRAMHELILLSIGDISPILSKVPADLFTLEQQITLPHNN</sequence>
<keyword evidence="3 5" id="KW-0347">Helicase</keyword>
<evidence type="ECO:0000256" key="3">
    <source>
        <dbReference type="ARBA" id="ARBA00022806"/>
    </source>
</evidence>
<keyword evidence="8" id="KW-1185">Reference proteome</keyword>
<dbReference type="InterPro" id="IPR014016">
    <property type="entry name" value="UvrD-like_ATP-bd"/>
</dbReference>
<dbReference type="GO" id="GO:0016787">
    <property type="term" value="F:hydrolase activity"/>
    <property type="evidence" value="ECO:0007669"/>
    <property type="project" value="UniProtKB-UniRule"/>
</dbReference>
<feature type="binding site" evidence="5">
    <location>
        <begin position="244"/>
        <end position="251"/>
    </location>
    <ligand>
        <name>ATP</name>
        <dbReference type="ChEBI" id="CHEBI:30616"/>
    </ligand>
</feature>
<dbReference type="PATRIC" id="fig|1423731.3.peg.1033"/>
<dbReference type="PANTHER" id="PTHR11070">
    <property type="entry name" value="UVRD / RECB / PCRA DNA HELICASE FAMILY MEMBER"/>
    <property type="match status" value="1"/>
</dbReference>
<organism evidence="7 8">
    <name type="scientific">Liquorilactobacillus capillatus DSM 19910</name>
    <dbReference type="NCBI Taxonomy" id="1423731"/>
    <lineage>
        <taxon>Bacteria</taxon>
        <taxon>Bacillati</taxon>
        <taxon>Bacillota</taxon>
        <taxon>Bacilli</taxon>
        <taxon>Lactobacillales</taxon>
        <taxon>Lactobacillaceae</taxon>
        <taxon>Liquorilactobacillus</taxon>
    </lineage>
</organism>
<dbReference type="GO" id="GO:0043138">
    <property type="term" value="F:3'-5' DNA helicase activity"/>
    <property type="evidence" value="ECO:0007669"/>
    <property type="project" value="TreeGrafter"/>
</dbReference>
<dbReference type="SUPFAM" id="SSF52540">
    <property type="entry name" value="P-loop containing nucleoside triphosphate hydrolases"/>
    <property type="match status" value="1"/>
</dbReference>
<dbReference type="NCBIfam" id="NF041464">
    <property type="entry name" value="HelD_BACSU"/>
    <property type="match status" value="1"/>
</dbReference>
<dbReference type="Pfam" id="PF00580">
    <property type="entry name" value="UvrD-helicase"/>
    <property type="match status" value="1"/>
</dbReference>
<keyword evidence="4 5" id="KW-0067">ATP-binding</keyword>
<dbReference type="GO" id="GO:0003677">
    <property type="term" value="F:DNA binding"/>
    <property type="evidence" value="ECO:0007669"/>
    <property type="project" value="InterPro"/>
</dbReference>
<proteinExistence type="predicted"/>
<dbReference type="PROSITE" id="PS51198">
    <property type="entry name" value="UVRD_HELICASE_ATP_BIND"/>
    <property type="match status" value="1"/>
</dbReference>
<dbReference type="PANTHER" id="PTHR11070:SF17">
    <property type="entry name" value="DNA HELICASE IV"/>
    <property type="match status" value="1"/>
</dbReference>
<evidence type="ECO:0000313" key="7">
    <source>
        <dbReference type="EMBL" id="KRL01791.1"/>
    </source>
</evidence>
<dbReference type="AlphaFoldDB" id="A0A0R1M1B4"/>
<dbReference type="Gene3D" id="3.40.50.300">
    <property type="entry name" value="P-loop containing nucleotide triphosphate hydrolases"/>
    <property type="match status" value="2"/>
</dbReference>
<reference evidence="7 8" key="1">
    <citation type="journal article" date="2015" name="Genome Announc.">
        <title>Expanding the biotechnology potential of lactobacilli through comparative genomics of 213 strains and associated genera.</title>
        <authorList>
            <person name="Sun Z."/>
            <person name="Harris H.M."/>
            <person name="McCann A."/>
            <person name="Guo C."/>
            <person name="Argimon S."/>
            <person name="Zhang W."/>
            <person name="Yang X."/>
            <person name="Jeffery I.B."/>
            <person name="Cooney J.C."/>
            <person name="Kagawa T.F."/>
            <person name="Liu W."/>
            <person name="Song Y."/>
            <person name="Salvetti E."/>
            <person name="Wrobel A."/>
            <person name="Rasinkangas P."/>
            <person name="Parkhill J."/>
            <person name="Rea M.C."/>
            <person name="O'Sullivan O."/>
            <person name="Ritari J."/>
            <person name="Douillard F.P."/>
            <person name="Paul Ross R."/>
            <person name="Yang R."/>
            <person name="Briner A.E."/>
            <person name="Felis G.E."/>
            <person name="de Vos W.M."/>
            <person name="Barrangou R."/>
            <person name="Klaenhammer T.R."/>
            <person name="Caufield P.W."/>
            <person name="Cui Y."/>
            <person name="Zhang H."/>
            <person name="O'Toole P.W."/>
        </authorList>
    </citation>
    <scope>NUCLEOTIDE SEQUENCE [LARGE SCALE GENOMIC DNA]</scope>
    <source>
        <strain evidence="7 8">DSM 19910</strain>
    </source>
</reference>
<comment type="caution">
    <text evidence="7">The sequence shown here is derived from an EMBL/GenBank/DDBJ whole genome shotgun (WGS) entry which is preliminary data.</text>
</comment>
<gene>
    <name evidence="7" type="ORF">FC81_GL001002</name>
</gene>
<dbReference type="STRING" id="1423731.FC81_GL001002"/>
<evidence type="ECO:0000256" key="5">
    <source>
        <dbReference type="PROSITE-ProRule" id="PRU00560"/>
    </source>
</evidence>
<keyword evidence="2 5" id="KW-0378">Hydrolase</keyword>
<feature type="domain" description="UvrD-like helicase ATP-binding" evidence="6">
    <location>
        <begin position="223"/>
        <end position="604"/>
    </location>
</feature>
<evidence type="ECO:0000256" key="4">
    <source>
        <dbReference type="ARBA" id="ARBA00022840"/>
    </source>
</evidence>